<reference evidence="8 9" key="1">
    <citation type="journal article" date="2011" name="J. Gen. Appl. Microbiol.">
        <title>Draft genome sequencing of the enigmatic basidiomycete Mixia osmundae.</title>
        <authorList>
            <person name="Nishida H."/>
            <person name="Nagatsuka Y."/>
            <person name="Sugiyama J."/>
        </authorList>
    </citation>
    <scope>NUCLEOTIDE SEQUENCE [LARGE SCALE GENOMIC DNA]</scope>
    <source>
        <strain evidence="9">CBS 9802 / IAM 14324 / JCM 22182 / KY 12970</strain>
    </source>
</reference>
<dbReference type="GO" id="GO:0006281">
    <property type="term" value="P:DNA repair"/>
    <property type="evidence" value="ECO:0007669"/>
    <property type="project" value="TreeGrafter"/>
</dbReference>
<evidence type="ECO:0000259" key="7">
    <source>
        <dbReference type="PROSITE" id="PS51397"/>
    </source>
</evidence>
<accession>G7E7H8</accession>
<dbReference type="AlphaFoldDB" id="G7E7H8"/>
<dbReference type="PANTHER" id="PTHR46622">
    <property type="entry name" value="DNA-DEPENDENT METALLOPROTEASE WSS1"/>
    <property type="match status" value="1"/>
</dbReference>
<dbReference type="OrthoDB" id="261960at2759"/>
<feature type="domain" description="RanBP2-type" evidence="6">
    <location>
        <begin position="376"/>
        <end position="405"/>
    </location>
</feature>
<dbReference type="InterPro" id="IPR053000">
    <property type="entry name" value="WSS1-like_metalloprotease"/>
</dbReference>
<dbReference type="Pfam" id="PF08325">
    <property type="entry name" value="WLM"/>
    <property type="match status" value="1"/>
</dbReference>
<keyword evidence="3" id="KW-0862">Zinc</keyword>
<dbReference type="eggNOG" id="KOG1558">
    <property type="taxonomic scope" value="Eukaryota"/>
</dbReference>
<dbReference type="PROSITE" id="PS01358">
    <property type="entry name" value="ZF_RANBP2_1"/>
    <property type="match status" value="1"/>
</dbReference>
<dbReference type="SUPFAM" id="SSF90209">
    <property type="entry name" value="Ran binding protein zinc finger-like"/>
    <property type="match status" value="1"/>
</dbReference>
<dbReference type="InterPro" id="IPR001876">
    <property type="entry name" value="Znf_RanBP2"/>
</dbReference>
<evidence type="ECO:0000256" key="2">
    <source>
        <dbReference type="ARBA" id="ARBA00022771"/>
    </source>
</evidence>
<proteinExistence type="predicted"/>
<dbReference type="SMART" id="SM00547">
    <property type="entry name" value="ZnF_RBZ"/>
    <property type="match status" value="2"/>
</dbReference>
<dbReference type="Proteomes" id="UP000009131">
    <property type="component" value="Unassembled WGS sequence"/>
</dbReference>
<dbReference type="GO" id="GO:0008237">
    <property type="term" value="F:metallopeptidase activity"/>
    <property type="evidence" value="ECO:0007669"/>
    <property type="project" value="TreeGrafter"/>
</dbReference>
<dbReference type="STRING" id="764103.G7E7H8"/>
<gene>
    <name evidence="8" type="primary">Mo05476</name>
    <name evidence="8" type="ORF">E5Q_05476</name>
</gene>
<evidence type="ECO:0000313" key="9">
    <source>
        <dbReference type="Proteomes" id="UP000009131"/>
    </source>
</evidence>
<comment type="caution">
    <text evidence="8">The sequence shown here is derived from an EMBL/GenBank/DDBJ whole genome shotgun (WGS) entry which is preliminary data.</text>
</comment>
<evidence type="ECO:0000259" key="6">
    <source>
        <dbReference type="PROSITE" id="PS50199"/>
    </source>
</evidence>
<evidence type="ECO:0008006" key="10">
    <source>
        <dbReference type="Google" id="ProtNLM"/>
    </source>
</evidence>
<keyword evidence="1" id="KW-0479">Metal-binding</keyword>
<sequence>MVRAANELDRAQVKAKELASQPPVDHNHPVGQVKRITVLTASQYERKDEAMALLKKLATLVAPIMRKHDWTLPTLAEFFPDQKNLLGMNINGGQKILIRLRQPHSPNAFFDLESQLIETMLHELTHNVHGPHDDKFYAFLDKLKDEYHALRQSGYSGEGFLGDGKRLSGSVTVPLWKAKERALAAAEARAATGRLMGAPGGQKLGGAQRPYKPLNEILAEAAERRLRDKVACGHGDMTEEDMKRVEAQASAESEVIWIEPPTAREAAETRVEQRTADAILLSSDDEAEPAPSVSSPPAKPPAERGQWTCEKCTFINPPSAKCEICDAPGPPTLLPGKSRSATLSRPVDLKRIDPKKLLPRERFIPVAVKDPNIYGQDGRWACHICAEMNPSELWCCAACMTVKLNS</sequence>
<dbReference type="InterPro" id="IPR013536">
    <property type="entry name" value="WLM_dom"/>
</dbReference>
<organism evidence="8 9">
    <name type="scientific">Mixia osmundae (strain CBS 9802 / IAM 14324 / JCM 22182 / KY 12970)</name>
    <dbReference type="NCBI Taxonomy" id="764103"/>
    <lineage>
        <taxon>Eukaryota</taxon>
        <taxon>Fungi</taxon>
        <taxon>Dikarya</taxon>
        <taxon>Basidiomycota</taxon>
        <taxon>Pucciniomycotina</taxon>
        <taxon>Mixiomycetes</taxon>
        <taxon>Mixiales</taxon>
        <taxon>Mixiaceae</taxon>
        <taxon>Mixia</taxon>
    </lineage>
</organism>
<reference evidence="8 9" key="2">
    <citation type="journal article" date="2012" name="Open Biol.">
        <title>Characteristics of nucleosomes and linker DNA regions on the genome of the basidiomycete Mixia osmundae revealed by mono- and dinucleosome mapping.</title>
        <authorList>
            <person name="Nishida H."/>
            <person name="Kondo S."/>
            <person name="Matsumoto T."/>
            <person name="Suzuki Y."/>
            <person name="Yoshikawa H."/>
            <person name="Taylor T.D."/>
            <person name="Sugiyama J."/>
        </authorList>
    </citation>
    <scope>NUCLEOTIDE SEQUENCE [LARGE SCALE GENOMIC DNA]</scope>
    <source>
        <strain evidence="9">CBS 9802 / IAM 14324 / JCM 22182 / KY 12970</strain>
    </source>
</reference>
<dbReference type="GO" id="GO:0005634">
    <property type="term" value="C:nucleus"/>
    <property type="evidence" value="ECO:0007669"/>
    <property type="project" value="TreeGrafter"/>
</dbReference>
<dbReference type="InParanoid" id="G7E7H8"/>
<evidence type="ECO:0000256" key="1">
    <source>
        <dbReference type="ARBA" id="ARBA00022723"/>
    </source>
</evidence>
<evidence type="ECO:0000256" key="3">
    <source>
        <dbReference type="ARBA" id="ARBA00022833"/>
    </source>
</evidence>
<keyword evidence="9" id="KW-1185">Reference proteome</keyword>
<dbReference type="PROSITE" id="PS50199">
    <property type="entry name" value="ZF_RANBP2_2"/>
    <property type="match status" value="1"/>
</dbReference>
<dbReference type="InterPro" id="IPR036443">
    <property type="entry name" value="Znf_RanBP2_sf"/>
</dbReference>
<keyword evidence="2 4" id="KW-0863">Zinc-finger</keyword>
<dbReference type="PANTHER" id="PTHR46622:SF1">
    <property type="entry name" value="DNA-DEPENDENT METALLOPROTEASE WSS1"/>
    <property type="match status" value="1"/>
</dbReference>
<evidence type="ECO:0000256" key="5">
    <source>
        <dbReference type="SAM" id="MobiDB-lite"/>
    </source>
</evidence>
<dbReference type="OMA" id="GTLCEFY"/>
<feature type="region of interest" description="Disordered" evidence="5">
    <location>
        <begin position="281"/>
        <end position="304"/>
    </location>
</feature>
<evidence type="ECO:0000256" key="4">
    <source>
        <dbReference type="PROSITE-ProRule" id="PRU00322"/>
    </source>
</evidence>
<dbReference type="EMBL" id="BABT02000165">
    <property type="protein sequence ID" value="GAA98788.1"/>
    <property type="molecule type" value="Genomic_DNA"/>
</dbReference>
<dbReference type="RefSeq" id="XP_014566966.1">
    <property type="nucleotide sequence ID" value="XM_014711480.1"/>
</dbReference>
<name>G7E7H8_MIXOS</name>
<dbReference type="Pfam" id="PF00641">
    <property type="entry name" value="Zn_ribbon_RanBP"/>
    <property type="match status" value="2"/>
</dbReference>
<dbReference type="GO" id="GO:0008270">
    <property type="term" value="F:zinc ion binding"/>
    <property type="evidence" value="ECO:0007669"/>
    <property type="project" value="UniProtKB-KW"/>
</dbReference>
<evidence type="ECO:0000313" key="8">
    <source>
        <dbReference type="EMBL" id="GAA98788.1"/>
    </source>
</evidence>
<dbReference type="PROSITE" id="PS51397">
    <property type="entry name" value="WLM"/>
    <property type="match status" value="1"/>
</dbReference>
<dbReference type="Gene3D" id="2.30.30.380">
    <property type="entry name" value="Zn-finger domain of Sec23/24"/>
    <property type="match status" value="1"/>
</dbReference>
<dbReference type="HOGENOM" id="CLU_023057_1_1_1"/>
<protein>
    <recommendedName>
        <fullName evidence="10">WLM domain-containing protein</fullName>
    </recommendedName>
</protein>
<feature type="domain" description="WLM" evidence="7">
    <location>
        <begin position="24"/>
        <end position="227"/>
    </location>
</feature>